<gene>
    <name evidence="1" type="ORF">IW256_006109</name>
</gene>
<organism evidence="1 2">
    <name type="scientific">Actinomadura viridis</name>
    <dbReference type="NCBI Taxonomy" id="58110"/>
    <lineage>
        <taxon>Bacteria</taxon>
        <taxon>Bacillati</taxon>
        <taxon>Actinomycetota</taxon>
        <taxon>Actinomycetes</taxon>
        <taxon>Streptosporangiales</taxon>
        <taxon>Thermomonosporaceae</taxon>
        <taxon>Actinomadura</taxon>
    </lineage>
</organism>
<accession>A0A931DQM0</accession>
<reference evidence="1" key="1">
    <citation type="submission" date="2020-11" db="EMBL/GenBank/DDBJ databases">
        <title>Sequencing the genomes of 1000 actinobacteria strains.</title>
        <authorList>
            <person name="Klenk H.-P."/>
        </authorList>
    </citation>
    <scope>NUCLEOTIDE SEQUENCE</scope>
    <source>
        <strain evidence="1">DSM 43175</strain>
    </source>
</reference>
<name>A0A931DQM0_9ACTN</name>
<dbReference type="AlphaFoldDB" id="A0A931DQM0"/>
<keyword evidence="2" id="KW-1185">Reference proteome</keyword>
<sequence length="231" mass="23930">MTVLMTVTATSAVACGGDDDGARAQRVKATGRAALAGTAYTSDQLAQALLTEPPGYRRSGEPDSGEYGSLKAIQNFNQLQRQVTIDKPGCGGTGGRPGAPPMDASAPAAIASFTKANGQSVTETLMGMPAGAAEKHVNARVPAKCLAFRTKVGDQWAAHRVVESPPGTLGEGSRTVGVTTVSGSSHLKTWYVVLRGRRYLATISLVGPAATRAEAEQLARQADAQARRILP</sequence>
<evidence type="ECO:0000313" key="1">
    <source>
        <dbReference type="EMBL" id="MBG6091996.1"/>
    </source>
</evidence>
<protein>
    <submittedName>
        <fullName evidence="1">Uncharacterized protein</fullName>
    </submittedName>
</protein>
<dbReference type="Proteomes" id="UP000614047">
    <property type="component" value="Unassembled WGS sequence"/>
</dbReference>
<comment type="caution">
    <text evidence="1">The sequence shown here is derived from an EMBL/GenBank/DDBJ whole genome shotgun (WGS) entry which is preliminary data.</text>
</comment>
<proteinExistence type="predicted"/>
<evidence type="ECO:0000313" key="2">
    <source>
        <dbReference type="Proteomes" id="UP000614047"/>
    </source>
</evidence>
<dbReference type="RefSeq" id="WP_197014246.1">
    <property type="nucleotide sequence ID" value="NZ_BAABES010000002.1"/>
</dbReference>
<dbReference type="EMBL" id="JADOUA010000001">
    <property type="protein sequence ID" value="MBG6091996.1"/>
    <property type="molecule type" value="Genomic_DNA"/>
</dbReference>